<gene>
    <name evidence="1" type="ORF">SAMN05216388_100723</name>
</gene>
<dbReference type="Proteomes" id="UP000198775">
    <property type="component" value="Unassembled WGS sequence"/>
</dbReference>
<evidence type="ECO:0000313" key="2">
    <source>
        <dbReference type="Proteomes" id="UP000198775"/>
    </source>
</evidence>
<name>A0A1H8L6L3_9EURY</name>
<keyword evidence="2" id="KW-1185">Reference proteome</keyword>
<dbReference type="OrthoDB" id="185449at2157"/>
<dbReference type="InterPro" id="IPR046622">
    <property type="entry name" value="DUF6735"/>
</dbReference>
<dbReference type="EMBL" id="FOCX01000007">
    <property type="protein sequence ID" value="SEO00476.1"/>
    <property type="molecule type" value="Genomic_DNA"/>
</dbReference>
<proteinExistence type="predicted"/>
<dbReference type="Pfam" id="PF20509">
    <property type="entry name" value="DUF6735"/>
    <property type="match status" value="1"/>
</dbReference>
<dbReference type="RefSeq" id="WP_092659333.1">
    <property type="nucleotide sequence ID" value="NZ_FOCX01000007.1"/>
</dbReference>
<organism evidence="1 2">
    <name type="scientific">Halorientalis persicus</name>
    <dbReference type="NCBI Taxonomy" id="1367881"/>
    <lineage>
        <taxon>Archaea</taxon>
        <taxon>Methanobacteriati</taxon>
        <taxon>Methanobacteriota</taxon>
        <taxon>Stenosarchaea group</taxon>
        <taxon>Halobacteria</taxon>
        <taxon>Halobacteriales</taxon>
        <taxon>Haloarculaceae</taxon>
        <taxon>Halorientalis</taxon>
    </lineage>
</organism>
<dbReference type="AlphaFoldDB" id="A0A1H8L6L3"/>
<reference evidence="2" key="1">
    <citation type="submission" date="2016-10" db="EMBL/GenBank/DDBJ databases">
        <authorList>
            <person name="Varghese N."/>
            <person name="Submissions S."/>
        </authorList>
    </citation>
    <scope>NUCLEOTIDE SEQUENCE [LARGE SCALE GENOMIC DNA]</scope>
    <source>
        <strain evidence="2">IBRC-M 10043</strain>
    </source>
</reference>
<protein>
    <submittedName>
        <fullName evidence="1">Uncharacterized protein</fullName>
    </submittedName>
</protein>
<sequence length="216" mass="24350">MGHRALVAYDRPDGSYNLHYSHWGACNLRLKHDITPETPFGGDRPAETHQLLCRTLRTSTDEQAISQYVREANLLASEVNHDPMAIGLTKDEIVTEYLDFLHHEALFVVAQDFEVMAYRTHWLGLTYDCETVTDAPTVGNGAIRTVRWVDGKPVGDGAAQGEFRALKDIVGDMVDRGVFTPDEAQQYLQRKLSELVPDRADLLIRTADRRTMPSRP</sequence>
<evidence type="ECO:0000313" key="1">
    <source>
        <dbReference type="EMBL" id="SEO00476.1"/>
    </source>
</evidence>
<accession>A0A1H8L6L3</accession>